<dbReference type="GO" id="GO:0042026">
    <property type="term" value="P:protein refolding"/>
    <property type="evidence" value="ECO:0007669"/>
    <property type="project" value="TreeGrafter"/>
</dbReference>
<dbReference type="Gene3D" id="1.10.287.110">
    <property type="entry name" value="DnaJ domain"/>
    <property type="match status" value="1"/>
</dbReference>
<sequence length="230" mass="25514">MGAINRFNSVQFENLNVNELIGVTLVYKSVNRNGETHYSGVNFAGDEYTPKDKTQDEIFRVWKNVVATFWIAKAAETGLRKDNGGISCKLRNGTPSEIIVRTSDCRVAKKWDVEGSVWSRIGLVPTKKDMECAARDFKKKIHAATKASFDALKFRLNFEEVAAKAADYYEILGVKHNATEAEIKAAYKQAAKSAHPDAGGSNEKMQEVNAAWEVLGNAQKRAEYDAQMAA</sequence>
<reference evidence="2 3" key="1">
    <citation type="journal article" date="2016" name="BMC Genomics">
        <title>Type VI secretion systems of human gut Bacteroidales segregate into three genetic architectures, two of which are contained on mobile genetic elements.</title>
        <authorList>
            <person name="Coyne M.J."/>
            <person name="Roelofs K.G."/>
            <person name="Comstock L.E."/>
        </authorList>
    </citation>
    <scope>NUCLEOTIDE SEQUENCE [LARGE SCALE GENOMIC DNA]</scope>
    <source>
        <strain evidence="2 3">CL09T03C01</strain>
    </source>
</reference>
<comment type="caution">
    <text evidence="2">The sequence shown here is derived from an EMBL/GenBank/DDBJ whole genome shotgun (WGS) entry which is preliminary data.</text>
</comment>
<dbReference type="PATRIC" id="fig|46506.5.peg.3176"/>
<dbReference type="InterPro" id="IPR001623">
    <property type="entry name" value="DnaJ_domain"/>
</dbReference>
<dbReference type="SMART" id="SM00271">
    <property type="entry name" value="DnaJ"/>
    <property type="match status" value="1"/>
</dbReference>
<name>A0A120A0P1_BACSE</name>
<keyword evidence="3" id="KW-1185">Reference proteome</keyword>
<dbReference type="PRINTS" id="PR00625">
    <property type="entry name" value="JDOMAIN"/>
</dbReference>
<dbReference type="PANTHER" id="PTHR43096:SF48">
    <property type="entry name" value="CHAPERONE PROTEIN DNAJ"/>
    <property type="match status" value="1"/>
</dbReference>
<dbReference type="Proteomes" id="UP000056419">
    <property type="component" value="Unassembled WGS sequence"/>
</dbReference>
<feature type="domain" description="J" evidence="1">
    <location>
        <begin position="167"/>
        <end position="228"/>
    </location>
</feature>
<dbReference type="SUPFAM" id="SSF46565">
    <property type="entry name" value="Chaperone J-domain"/>
    <property type="match status" value="1"/>
</dbReference>
<accession>A0A120A0P1</accession>
<dbReference type="InterPro" id="IPR036869">
    <property type="entry name" value="J_dom_sf"/>
</dbReference>
<organism evidence="2 3">
    <name type="scientific">Bacteroides stercoris</name>
    <dbReference type="NCBI Taxonomy" id="46506"/>
    <lineage>
        <taxon>Bacteria</taxon>
        <taxon>Pseudomonadati</taxon>
        <taxon>Bacteroidota</taxon>
        <taxon>Bacteroidia</taxon>
        <taxon>Bacteroidales</taxon>
        <taxon>Bacteroidaceae</taxon>
        <taxon>Bacteroides</taxon>
    </lineage>
</organism>
<gene>
    <name evidence="2" type="primary">dnaJ_3</name>
    <name evidence="2" type="ORF">AA415_02946</name>
</gene>
<dbReference type="CDD" id="cd06257">
    <property type="entry name" value="DnaJ"/>
    <property type="match status" value="1"/>
</dbReference>
<proteinExistence type="predicted"/>
<dbReference type="RefSeq" id="WP_060386522.1">
    <property type="nucleotide sequence ID" value="NZ_LRGC01000021.1"/>
</dbReference>
<dbReference type="Pfam" id="PF00226">
    <property type="entry name" value="DnaJ"/>
    <property type="match status" value="1"/>
</dbReference>
<evidence type="ECO:0000313" key="3">
    <source>
        <dbReference type="Proteomes" id="UP000056419"/>
    </source>
</evidence>
<dbReference type="EMBL" id="LRGC01000021">
    <property type="protein sequence ID" value="KWR52359.1"/>
    <property type="molecule type" value="Genomic_DNA"/>
</dbReference>
<dbReference type="GO" id="GO:0051082">
    <property type="term" value="F:unfolded protein binding"/>
    <property type="evidence" value="ECO:0007669"/>
    <property type="project" value="TreeGrafter"/>
</dbReference>
<evidence type="ECO:0000259" key="1">
    <source>
        <dbReference type="PROSITE" id="PS50076"/>
    </source>
</evidence>
<protein>
    <submittedName>
        <fullName evidence="2">Putative chaperone protein, DnaJ-like</fullName>
    </submittedName>
</protein>
<dbReference type="GO" id="GO:0005737">
    <property type="term" value="C:cytoplasm"/>
    <property type="evidence" value="ECO:0007669"/>
    <property type="project" value="TreeGrafter"/>
</dbReference>
<dbReference type="PANTHER" id="PTHR43096">
    <property type="entry name" value="DNAJ HOMOLOG 1, MITOCHONDRIAL-RELATED"/>
    <property type="match status" value="1"/>
</dbReference>
<dbReference type="AlphaFoldDB" id="A0A120A0P1"/>
<dbReference type="STRING" id="46506.AA415_02946"/>
<evidence type="ECO:0000313" key="2">
    <source>
        <dbReference type="EMBL" id="KWR52359.1"/>
    </source>
</evidence>
<dbReference type="PROSITE" id="PS50076">
    <property type="entry name" value="DNAJ_2"/>
    <property type="match status" value="1"/>
</dbReference>